<feature type="repeat" description="WD" evidence="1">
    <location>
        <begin position="53"/>
        <end position="94"/>
    </location>
</feature>
<evidence type="ECO:0000256" key="2">
    <source>
        <dbReference type="SAM" id="Coils"/>
    </source>
</evidence>
<organism evidence="3">
    <name type="scientific">Clastoptera arizonana</name>
    <name type="common">Arizona spittle bug</name>
    <dbReference type="NCBI Taxonomy" id="38151"/>
    <lineage>
        <taxon>Eukaryota</taxon>
        <taxon>Metazoa</taxon>
        <taxon>Ecdysozoa</taxon>
        <taxon>Arthropoda</taxon>
        <taxon>Hexapoda</taxon>
        <taxon>Insecta</taxon>
        <taxon>Pterygota</taxon>
        <taxon>Neoptera</taxon>
        <taxon>Paraneoptera</taxon>
        <taxon>Hemiptera</taxon>
        <taxon>Auchenorrhyncha</taxon>
        <taxon>Cercopoidea</taxon>
        <taxon>Clastopteridae</taxon>
        <taxon>Clastoptera</taxon>
    </lineage>
</organism>
<dbReference type="PANTHER" id="PTHR32215:SF0">
    <property type="entry name" value="CILIA- AND FLAGELLA-ASSOCIATED PROTEIN 57"/>
    <property type="match status" value="1"/>
</dbReference>
<dbReference type="Gene3D" id="2.130.10.10">
    <property type="entry name" value="YVTN repeat-like/Quinoprotein amine dehydrogenase"/>
    <property type="match status" value="1"/>
</dbReference>
<dbReference type="PROSITE" id="PS50082">
    <property type="entry name" value="WD_REPEATS_2"/>
    <property type="match status" value="1"/>
</dbReference>
<dbReference type="Pfam" id="PF00400">
    <property type="entry name" value="WD40"/>
    <property type="match status" value="2"/>
</dbReference>
<sequence>MLVLLEDLEVLREFPIRMCPQAAFSSSGHLFAAANSTVIQIYSSISFHCIYNLKGHNNKITSLIWSASDKSLYSCGTDGALYEWNMNEGTRIVDVITKKCAYTDVAVTKDAKMVYGVGSDGLLKEICNAEILREENLLNHSYLHAIALSRSDLMMFVAGKRGAIISVRYPLPRPPEAVEYYLHKLPVTHLRLTYNDLNLISCSSDGSLCIWRLLNVERKAIKMDSEFKYSNEILINRDDLADKTAMIYYLENFVKSLETDHAYQVKEMNTDHLEKTKELHTVYCATIQDLKDKNQELLADHVIEVNRLHDNTAQMKKEHNNLMKNLESNYNAKLIVEYDKYAELENRSSAMREDLLKDIALLEQSKANALKEMAKDYDEKLHEKDNTIAELHKLQKQNEAEHEEIKQQIEYDADQEIIELKSHYEKLLITERDTNIRLRGESGVMKKKFIASQKEVDELKHKLLTVQNEQQQLRSLILGLKQDIDNLKREISERDSVIQENERKFSEIKNKNNELEKYKFVLNYKILGLKNEIQPKDDDIRLKKEQIEDMKEEILTQQKEITKLELHISEYRDKINDQEKENHKEKAVNRDLQSYIKRMCVDIHDAAQTIQDPLTLKKLVVKIYHQYCGGKEFKHGRQQDEEALSDFIRQRDYLEGTVASLKALLKKESSKKTGHEKLIRDNMLLIEEINDLRKELKLAQRQISDLQSITGLKKFVSAKEAQKKLQLAVKTREDIYQEYEDQLKESQRRIDTLEEEVSKGLGKHKMKKDTNENATQTLFTEPESVFDSYIGQLPSNYVLDEFEDT</sequence>
<dbReference type="SUPFAM" id="SSF50978">
    <property type="entry name" value="WD40 repeat-like"/>
    <property type="match status" value="1"/>
</dbReference>
<dbReference type="InterPro" id="IPR015943">
    <property type="entry name" value="WD40/YVTN_repeat-like_dom_sf"/>
</dbReference>
<dbReference type="Gene3D" id="1.10.287.1490">
    <property type="match status" value="1"/>
</dbReference>
<dbReference type="PROSITE" id="PS50294">
    <property type="entry name" value="WD_REPEATS_REGION"/>
    <property type="match status" value="1"/>
</dbReference>
<dbReference type="InterPro" id="IPR001680">
    <property type="entry name" value="WD40_rpt"/>
</dbReference>
<dbReference type="InterPro" id="IPR052993">
    <property type="entry name" value="CFA-57"/>
</dbReference>
<protein>
    <submittedName>
        <fullName evidence="3">Uncharacterized protein</fullName>
    </submittedName>
</protein>
<dbReference type="AlphaFoldDB" id="A0A1B6CBE0"/>
<name>A0A1B6CBE0_9HEMI</name>
<keyword evidence="1" id="KW-0853">WD repeat</keyword>
<gene>
    <name evidence="3" type="ORF">g.18574</name>
</gene>
<dbReference type="PANTHER" id="PTHR32215">
    <property type="entry name" value="CILIA- AND FLAGELLA-ASSOCIATED PROTEIN 57"/>
    <property type="match status" value="1"/>
</dbReference>
<keyword evidence="2" id="KW-0175">Coiled coil</keyword>
<feature type="coiled-coil region" evidence="2">
    <location>
        <begin position="305"/>
        <end position="408"/>
    </location>
</feature>
<dbReference type="EMBL" id="GEDC01026511">
    <property type="protein sequence ID" value="JAS10787.1"/>
    <property type="molecule type" value="Transcribed_RNA"/>
</dbReference>
<proteinExistence type="predicted"/>
<reference evidence="3" key="1">
    <citation type="submission" date="2015-12" db="EMBL/GenBank/DDBJ databases">
        <title>De novo transcriptome assembly of four potential Pierce s Disease insect vectors from Arizona vineyards.</title>
        <authorList>
            <person name="Tassone E.E."/>
        </authorList>
    </citation>
    <scope>NUCLEOTIDE SEQUENCE</scope>
</reference>
<dbReference type="InterPro" id="IPR036322">
    <property type="entry name" value="WD40_repeat_dom_sf"/>
</dbReference>
<feature type="coiled-coil region" evidence="2">
    <location>
        <begin position="675"/>
        <end position="763"/>
    </location>
</feature>
<accession>A0A1B6CBE0</accession>
<feature type="coiled-coil region" evidence="2">
    <location>
        <begin position="456"/>
        <end position="588"/>
    </location>
</feature>
<evidence type="ECO:0000313" key="3">
    <source>
        <dbReference type="EMBL" id="JAS10787.1"/>
    </source>
</evidence>
<dbReference type="SMART" id="SM00320">
    <property type="entry name" value="WD40"/>
    <property type="match status" value="2"/>
</dbReference>
<evidence type="ECO:0000256" key="1">
    <source>
        <dbReference type="PROSITE-ProRule" id="PRU00221"/>
    </source>
</evidence>